<keyword evidence="2" id="KW-0812">Transmembrane</keyword>
<dbReference type="EMBL" id="AVPE01000012">
    <property type="protein sequence ID" value="KGX90893.1"/>
    <property type="molecule type" value="Genomic_DNA"/>
</dbReference>
<proteinExistence type="predicted"/>
<dbReference type="AlphaFoldDB" id="A0A0A5GI51"/>
<reference evidence="3 4" key="1">
    <citation type="submission" date="2013-08" db="EMBL/GenBank/DDBJ databases">
        <authorList>
            <person name="Huang J."/>
            <person name="Wang G."/>
        </authorList>
    </citation>
    <scope>NUCLEOTIDE SEQUENCE [LARGE SCALE GENOMIC DNA]</scope>
    <source>
        <strain evidence="3 4">JSM 076056</strain>
    </source>
</reference>
<feature type="transmembrane region" description="Helical" evidence="2">
    <location>
        <begin position="7"/>
        <end position="25"/>
    </location>
</feature>
<dbReference type="NCBIfam" id="NF041554">
    <property type="entry name" value="SA1362_fam"/>
    <property type="match status" value="1"/>
</dbReference>
<keyword evidence="2" id="KW-1133">Transmembrane helix</keyword>
<keyword evidence="4" id="KW-1185">Reference proteome</keyword>
<organism evidence="3 4">
    <name type="scientific">Pontibacillus halophilus JSM 076056 = DSM 19796</name>
    <dbReference type="NCBI Taxonomy" id="1385510"/>
    <lineage>
        <taxon>Bacteria</taxon>
        <taxon>Bacillati</taxon>
        <taxon>Bacillota</taxon>
        <taxon>Bacilli</taxon>
        <taxon>Bacillales</taxon>
        <taxon>Bacillaceae</taxon>
        <taxon>Pontibacillus</taxon>
    </lineage>
</organism>
<feature type="transmembrane region" description="Helical" evidence="2">
    <location>
        <begin position="31"/>
        <end position="53"/>
    </location>
</feature>
<feature type="compositionally biased region" description="Polar residues" evidence="1">
    <location>
        <begin position="74"/>
        <end position="94"/>
    </location>
</feature>
<dbReference type="Proteomes" id="UP000030528">
    <property type="component" value="Unassembled WGS sequence"/>
</dbReference>
<evidence type="ECO:0000256" key="1">
    <source>
        <dbReference type="SAM" id="MobiDB-lite"/>
    </source>
</evidence>
<feature type="compositionally biased region" description="Basic residues" evidence="1">
    <location>
        <begin position="106"/>
        <end position="120"/>
    </location>
</feature>
<keyword evidence="2" id="KW-0472">Membrane</keyword>
<evidence type="ECO:0000256" key="2">
    <source>
        <dbReference type="SAM" id="Phobius"/>
    </source>
</evidence>
<comment type="caution">
    <text evidence="3">The sequence shown here is derived from an EMBL/GenBank/DDBJ whole genome shotgun (WGS) entry which is preliminary data.</text>
</comment>
<evidence type="ECO:0000313" key="4">
    <source>
        <dbReference type="Proteomes" id="UP000030528"/>
    </source>
</evidence>
<feature type="region of interest" description="Disordered" evidence="1">
    <location>
        <begin position="73"/>
        <end position="140"/>
    </location>
</feature>
<sequence>MNKFIRPFIYVVVGLAILGIGFKLITQTQAFFTDLLITVGFVALFGAIAYFIFFKRRGMGGGGSNEMKRYRQAVKQSKQKYASNSSPSLTSKMKPSNIKKSSVKGTKAKAKAKPKAKRASSSHLRVIEGNKDKKKDRASS</sequence>
<accession>A0A0A5GI51</accession>
<gene>
    <name evidence="3" type="ORF">N781_05865</name>
</gene>
<evidence type="ECO:0000313" key="3">
    <source>
        <dbReference type="EMBL" id="KGX90893.1"/>
    </source>
</evidence>
<protein>
    <submittedName>
        <fullName evidence="3">Membrane protein</fullName>
    </submittedName>
</protein>
<feature type="compositionally biased region" description="Basic and acidic residues" evidence="1">
    <location>
        <begin position="125"/>
        <end position="140"/>
    </location>
</feature>
<dbReference type="OrthoDB" id="2989424at2"/>
<dbReference type="RefSeq" id="WP_036770235.1">
    <property type="nucleotide sequence ID" value="NZ_AULI01000012.1"/>
</dbReference>
<dbReference type="eggNOG" id="ENOG50335N0">
    <property type="taxonomic scope" value="Bacteria"/>
</dbReference>
<name>A0A0A5GI51_9BACI</name>
<dbReference type="InterPro" id="IPR048110">
    <property type="entry name" value="SA1362/YqhP-like"/>
</dbReference>
<dbReference type="STRING" id="1385510.GCA_000425205_02754"/>